<reference evidence="1" key="1">
    <citation type="submission" date="2021-02" db="EMBL/GenBank/DDBJ databases">
        <authorList>
            <person name="Nowell W R."/>
        </authorList>
    </citation>
    <scope>NUCLEOTIDE SEQUENCE</scope>
</reference>
<dbReference type="EMBL" id="CAJOBB010011495">
    <property type="protein sequence ID" value="CAF4261750.1"/>
    <property type="molecule type" value="Genomic_DNA"/>
</dbReference>
<name>A0A820FB43_9BILA</name>
<accession>A0A820FB43</accession>
<dbReference type="AlphaFoldDB" id="A0A820FB43"/>
<comment type="caution">
    <text evidence="1">The sequence shown here is derived from an EMBL/GenBank/DDBJ whole genome shotgun (WGS) entry which is preliminary data.</text>
</comment>
<sequence>MNHTTFPLLPLPEPIHDLETQHPVVSSKNLQESQLLDETYWLCSHPFQPTKPFEIYVINRQTKICDIMPLIQRVQETTTFSMIIEHHHGNMKNTTIKIELLQVEQLQSLVLIFRVIHLSTKTKELFSMIQILLRSIFQPRNKLYTWNNDIIDVCALVFTGYLTKTRVKKINLIPLQDHFKEWYNRTFIHNENCNVPPGSQADNNDHSYCSCAHRPYKKNTAKWTITNALKYVFNENFNISNETSSLVSSKNNHTALSCLAITKLSMILELNWTKEQLYQYKKFHQGEYVTLGEQEDSEDEKQNNVHGIIETSIKRQKVSHTDASTRTINSISEEIVHYKEKETTSE</sequence>
<protein>
    <submittedName>
        <fullName evidence="1">Uncharacterized protein</fullName>
    </submittedName>
</protein>
<gene>
    <name evidence="1" type="ORF">KXQ929_LOCUS43381</name>
</gene>
<dbReference type="Proteomes" id="UP000663868">
    <property type="component" value="Unassembled WGS sequence"/>
</dbReference>
<organism evidence="1 2">
    <name type="scientific">Adineta steineri</name>
    <dbReference type="NCBI Taxonomy" id="433720"/>
    <lineage>
        <taxon>Eukaryota</taxon>
        <taxon>Metazoa</taxon>
        <taxon>Spiralia</taxon>
        <taxon>Gnathifera</taxon>
        <taxon>Rotifera</taxon>
        <taxon>Eurotatoria</taxon>
        <taxon>Bdelloidea</taxon>
        <taxon>Adinetida</taxon>
        <taxon>Adinetidae</taxon>
        <taxon>Adineta</taxon>
    </lineage>
</organism>
<proteinExistence type="predicted"/>
<evidence type="ECO:0000313" key="1">
    <source>
        <dbReference type="EMBL" id="CAF4261750.1"/>
    </source>
</evidence>
<evidence type="ECO:0000313" key="2">
    <source>
        <dbReference type="Proteomes" id="UP000663868"/>
    </source>
</evidence>